<name>A0A0R3PGR0_ANGCS</name>
<accession>A0A0R3PGR0</accession>
<dbReference type="WBParaSite" id="ACOC_0000349601-mRNA-1">
    <property type="protein sequence ID" value="ACOC_0000349601-mRNA-1"/>
    <property type="gene ID" value="ACOC_0000349601"/>
</dbReference>
<dbReference type="AlphaFoldDB" id="A0A0R3PGR0"/>
<reference evidence="3" key="1">
    <citation type="submission" date="2017-02" db="UniProtKB">
        <authorList>
            <consortium name="WormBaseParasite"/>
        </authorList>
    </citation>
    <scope>IDENTIFICATION</scope>
</reference>
<reference evidence="1 2" key="2">
    <citation type="submission" date="2018-11" db="EMBL/GenBank/DDBJ databases">
        <authorList>
            <consortium name="Pathogen Informatics"/>
        </authorList>
    </citation>
    <scope>NUCLEOTIDE SEQUENCE [LARGE SCALE GENOMIC DNA]</scope>
    <source>
        <strain evidence="1 2">Costa Rica</strain>
    </source>
</reference>
<dbReference type="Proteomes" id="UP000267027">
    <property type="component" value="Unassembled WGS sequence"/>
</dbReference>
<evidence type="ECO:0000313" key="3">
    <source>
        <dbReference type="WBParaSite" id="ACOC_0000349601-mRNA-1"/>
    </source>
</evidence>
<organism evidence="3">
    <name type="scientific">Angiostrongylus costaricensis</name>
    <name type="common">Nematode worm</name>
    <dbReference type="NCBI Taxonomy" id="334426"/>
    <lineage>
        <taxon>Eukaryota</taxon>
        <taxon>Metazoa</taxon>
        <taxon>Ecdysozoa</taxon>
        <taxon>Nematoda</taxon>
        <taxon>Chromadorea</taxon>
        <taxon>Rhabditida</taxon>
        <taxon>Rhabditina</taxon>
        <taxon>Rhabditomorpha</taxon>
        <taxon>Strongyloidea</taxon>
        <taxon>Metastrongylidae</taxon>
        <taxon>Angiostrongylus</taxon>
    </lineage>
</organism>
<evidence type="ECO:0000313" key="1">
    <source>
        <dbReference type="EMBL" id="VDM55082.1"/>
    </source>
</evidence>
<evidence type="ECO:0000313" key="2">
    <source>
        <dbReference type="Proteomes" id="UP000267027"/>
    </source>
</evidence>
<dbReference type="EMBL" id="UYYA01001084">
    <property type="protein sequence ID" value="VDM55082.1"/>
    <property type="molecule type" value="Genomic_DNA"/>
</dbReference>
<proteinExistence type="predicted"/>
<protein>
    <submittedName>
        <fullName evidence="3">Transposase</fullName>
    </submittedName>
</protein>
<keyword evidence="2" id="KW-1185">Reference proteome</keyword>
<gene>
    <name evidence="1" type="ORF">ACOC_LOCUS3497</name>
</gene>
<sequence length="73" mass="8333">MYGLKWLQLIDDLSVFSEGESLVVVICVRRLSPFYHRELKVCQRCKGVQPRHPDPGTYGIRVAAAIAIYLLDK</sequence>